<dbReference type="AlphaFoldDB" id="Q6KZL7"/>
<organism evidence="2 3">
    <name type="scientific">Picrophilus torridus (strain ATCC 700027 / DSM 9790 / JCM 10055 / NBRC 100828 / KAW 2/3)</name>
    <dbReference type="NCBI Taxonomy" id="1122961"/>
    <lineage>
        <taxon>Archaea</taxon>
        <taxon>Methanobacteriati</taxon>
        <taxon>Thermoplasmatota</taxon>
        <taxon>Thermoplasmata</taxon>
        <taxon>Thermoplasmatales</taxon>
        <taxon>Picrophilaceae</taxon>
        <taxon>Picrophilus</taxon>
    </lineage>
</organism>
<keyword evidence="1" id="KW-0472">Membrane</keyword>
<protein>
    <submittedName>
        <fullName evidence="2">Hypothetical exported protein</fullName>
    </submittedName>
</protein>
<dbReference type="Proteomes" id="UP000000438">
    <property type="component" value="Chromosome"/>
</dbReference>
<dbReference type="eggNOG" id="arCOG05397">
    <property type="taxonomic scope" value="Archaea"/>
</dbReference>
<dbReference type="EMBL" id="AE017261">
    <property type="protein sequence ID" value="AAT43835.1"/>
    <property type="molecule type" value="Genomic_DNA"/>
</dbReference>
<reference evidence="2 3" key="1">
    <citation type="journal article" date="2004" name="Proc. Natl. Acad. Sci. U.S.A.">
        <title>Genome sequence of Picrophilus torridus and its implications for life around pH 0.</title>
        <authorList>
            <person name="Futterer O."/>
            <person name="Angelov A."/>
            <person name="Liesegang H."/>
            <person name="Gottschalk G."/>
            <person name="Schleper C."/>
            <person name="Schepers B."/>
            <person name="Dock C."/>
            <person name="Antranikian G."/>
            <person name="Liebl W."/>
        </authorList>
    </citation>
    <scope>NUCLEOTIDE SEQUENCE [LARGE SCALE GENOMIC DNA]</scope>
    <source>
        <strain evidence="3">ATCC 700027 / DSM 9790 / JCM 10055 / NBRC 100828</strain>
    </source>
</reference>
<dbReference type="KEGG" id="pto:PTO1250"/>
<dbReference type="RefSeq" id="WP_011178051.1">
    <property type="nucleotide sequence ID" value="NC_005877.1"/>
</dbReference>
<feature type="transmembrane region" description="Helical" evidence="1">
    <location>
        <begin position="1034"/>
        <end position="1051"/>
    </location>
</feature>
<dbReference type="OrthoDB" id="387683at2157"/>
<accession>Q6KZL7</accession>
<evidence type="ECO:0000256" key="1">
    <source>
        <dbReference type="SAM" id="Phobius"/>
    </source>
</evidence>
<name>Q6KZL7_PICTO</name>
<evidence type="ECO:0000313" key="3">
    <source>
        <dbReference type="Proteomes" id="UP000000438"/>
    </source>
</evidence>
<proteinExistence type="predicted"/>
<dbReference type="InParanoid" id="Q6KZL7"/>
<dbReference type="HOGENOM" id="CLU_280421_0_0_2"/>
<sequence length="1120" mass="130519">MRGIFVFAIIIIMCMPALSLHDSHAGSPYVSIVNKNENDIIKCNNNSITFMTKCQKPSYLRFDYPCGNYTEYSFGISWNNCYDYGRTENSILLSENNETLLNISYGPYLCYNTLICNSDYASINLSEMNHIYYFKIFISNNSKHVYIAFNNDVYNIQLKKIYTGNLSIMFGGQYSDQTIYNYKSIPYNIFNNSLNDYKCISFNVDKNIENAFLARSLNTVFYINNKSLIAYNYYNKSYYGKLNNVSGSLFYQDSGNITLFLIKNNISMVTISKTNAAFKIRYFKNNGYIYAYRDSNNIIFINKTAIYYNENIININGTVIGAYHDKSLFIIYKSRGSIYLSKFLNNEIVNIYYINVSKSTIEYINDGSALWPLISSNGIYINMLPKMPYISVSPLILYNGTSFFYNSYLYSSSGKTKIYKNISIDGDAILSFKNSTFYIYYKNNYRSAYHPEIDNITVKKYFDYNLIYLNVSSYLPYRSVLSFNSRSFNINKFMKLNLGNVGQGIYNAFINVTNTAGYTCERSLKIYSLKYPGIYVYPENNSYVIYNQTVRFYVSEFNLKYINVKYRNVNLTFNGNSSFNLSLGNYTGNVTLRFTTLDKYNLLYYKNVTYHVMAIPVMKTNIKNNEYFNSGKINITWNKIKNATSYIVKINNNTYKTFNDYINVSLKNGLYNVSFYIILRGNITVKGPEYNITIMTYKPGIIYHVNTDNLSFYGNSDNNTMNISIKVNMPAELNASIIFNNKTIFTYNSKNFTNRYYINITGNSGNFHGNGIYILILNLSGINGLKSKYTYYFYVNNSIPKVYKNCTYYINKPYLNISLNKDYKYYINNEYFNGSIHLTLSNKIYEFNVKYYSKTGNYNSFHIIVYYFTETPIITVYHRISNNTLYMRIYTHYPVKPYKLIIDYMNKTRIIVNPGRYTYFNITFNKNGLYRINITAESLFKTESRVEINAGINYFIKIYKYSIDYNNGILSLILNGINTKNVSISWFLNGKYIGSGSIIKYKIPLGYNNITARLSFDGKTVYYTRYIIVTGSPVYYILIILIILASFIAYYKLRYKNKNIGDFINSMNGKPLSVIYKTCRRHSISRHALKKEIKNLRLNGIIEIEEDMDGKKYLVIKTQK</sequence>
<keyword evidence="1" id="KW-1133">Transmembrane helix</keyword>
<dbReference type="GeneID" id="2843954"/>
<keyword evidence="1" id="KW-0812">Transmembrane</keyword>
<dbReference type="PaxDb" id="263820-PTO1250"/>
<gene>
    <name evidence="2" type="ordered locus">PTO1250</name>
</gene>
<dbReference type="STRING" id="263820.PTO1250"/>
<evidence type="ECO:0000313" key="2">
    <source>
        <dbReference type="EMBL" id="AAT43835.1"/>
    </source>
</evidence>